<dbReference type="Pfam" id="PF14681">
    <property type="entry name" value="UPRTase"/>
    <property type="match status" value="1"/>
</dbReference>
<evidence type="ECO:0000259" key="1">
    <source>
        <dbReference type="Pfam" id="PF14681"/>
    </source>
</evidence>
<evidence type="ECO:0000313" key="2">
    <source>
        <dbReference type="EMBL" id="TKX19395.1"/>
    </source>
</evidence>
<dbReference type="AlphaFoldDB" id="A0A4U7AQZ9"/>
<dbReference type="Proteomes" id="UP000308133">
    <property type="component" value="Unassembled WGS sequence"/>
</dbReference>
<keyword evidence="2" id="KW-0808">Transferase</keyword>
<dbReference type="Gene3D" id="3.40.50.2020">
    <property type="match status" value="1"/>
</dbReference>
<dbReference type="InterPro" id="IPR029057">
    <property type="entry name" value="PRTase-like"/>
</dbReference>
<proteinExistence type="predicted"/>
<keyword evidence="2" id="KW-0328">Glycosyltransferase</keyword>
<dbReference type="GO" id="GO:0016757">
    <property type="term" value="F:glycosyltransferase activity"/>
    <property type="evidence" value="ECO:0007669"/>
    <property type="project" value="UniProtKB-KW"/>
</dbReference>
<organism evidence="2 3">
    <name type="scientific">Elsinoe australis</name>
    <dbReference type="NCBI Taxonomy" id="40998"/>
    <lineage>
        <taxon>Eukaryota</taxon>
        <taxon>Fungi</taxon>
        <taxon>Dikarya</taxon>
        <taxon>Ascomycota</taxon>
        <taxon>Pezizomycotina</taxon>
        <taxon>Dothideomycetes</taxon>
        <taxon>Dothideomycetidae</taxon>
        <taxon>Myriangiales</taxon>
        <taxon>Elsinoaceae</taxon>
        <taxon>Elsinoe</taxon>
    </lineage>
</organism>
<comment type="caution">
    <text evidence="2">The sequence shown here is derived from an EMBL/GenBank/DDBJ whole genome shotgun (WGS) entry which is preliminary data.</text>
</comment>
<reference evidence="2 3" key="1">
    <citation type="submission" date="2018-02" db="EMBL/GenBank/DDBJ databases">
        <title>Draft genome sequences of Elsinoe sp., causing black scab on jojoba.</title>
        <authorList>
            <person name="Stodart B."/>
            <person name="Jeffress S."/>
            <person name="Ash G."/>
            <person name="Arun Chinnappa K."/>
        </authorList>
    </citation>
    <scope>NUCLEOTIDE SEQUENCE [LARGE SCALE GENOMIC DNA]</scope>
    <source>
        <strain evidence="2 3">Hillstone_2</strain>
    </source>
</reference>
<dbReference type="InterPro" id="IPR000836">
    <property type="entry name" value="PRTase_dom"/>
</dbReference>
<dbReference type="SUPFAM" id="SSF53271">
    <property type="entry name" value="PRTase-like"/>
    <property type="match status" value="1"/>
</dbReference>
<accession>A0A4U7AQZ9</accession>
<name>A0A4U7AQZ9_9PEZI</name>
<evidence type="ECO:0000313" key="3">
    <source>
        <dbReference type="Proteomes" id="UP000308133"/>
    </source>
</evidence>
<sequence>MSLQHYTKTNAARILMTPTLILEAAGIHLRTAHQSIGRHLVVIFVANILGLEAFGLNEVFLLAGFLHAKVPEDITFHHVADCFNIILVDSVINTGGSIVDFVRHIRKLHATLRIVVGAGVVQSDAVKPGGMLHPLQDRVGVHIVALRASENKFKGRGTVDTGNRLFNTTKLD</sequence>
<dbReference type="EMBL" id="PTQR01000115">
    <property type="protein sequence ID" value="TKX19395.1"/>
    <property type="molecule type" value="Genomic_DNA"/>
</dbReference>
<feature type="domain" description="Phosphoribosyltransferase" evidence="1">
    <location>
        <begin position="66"/>
        <end position="168"/>
    </location>
</feature>
<gene>
    <name evidence="2" type="ORF">C1H76_8437</name>
</gene>
<protein>
    <submittedName>
        <fullName evidence="2">Uracil phosphoribosyltransferase-like protein</fullName>
    </submittedName>
</protein>